<dbReference type="GO" id="GO:0003700">
    <property type="term" value="F:DNA-binding transcription factor activity"/>
    <property type="evidence" value="ECO:0007669"/>
    <property type="project" value="InterPro"/>
</dbReference>
<dbReference type="RefSeq" id="WP_160200658.1">
    <property type="nucleotide sequence ID" value="NZ_QXWK01000001.1"/>
</dbReference>
<feature type="domain" description="HTH gntR-type" evidence="4">
    <location>
        <begin position="7"/>
        <end position="73"/>
    </location>
</feature>
<dbReference type="PANTHER" id="PTHR43537:SF45">
    <property type="entry name" value="GNTR FAMILY REGULATORY PROTEIN"/>
    <property type="match status" value="1"/>
</dbReference>
<dbReference type="Gene3D" id="1.10.10.10">
    <property type="entry name" value="Winged helix-like DNA-binding domain superfamily/Winged helix DNA-binding domain"/>
    <property type="match status" value="1"/>
</dbReference>
<proteinExistence type="predicted"/>
<comment type="caution">
    <text evidence="5">The sequence shown here is derived from an EMBL/GenBank/DDBJ whole genome shotgun (WGS) entry which is preliminary data.</text>
</comment>
<keyword evidence="2" id="KW-0238">DNA-binding</keyword>
<keyword evidence="1" id="KW-0805">Transcription regulation</keyword>
<dbReference type="SMART" id="SM00895">
    <property type="entry name" value="FCD"/>
    <property type="match status" value="1"/>
</dbReference>
<dbReference type="Proteomes" id="UP000446866">
    <property type="component" value="Unassembled WGS sequence"/>
</dbReference>
<dbReference type="PRINTS" id="PR00035">
    <property type="entry name" value="HTHGNTR"/>
</dbReference>
<dbReference type="InterPro" id="IPR036388">
    <property type="entry name" value="WH-like_DNA-bd_sf"/>
</dbReference>
<dbReference type="SMART" id="SM00345">
    <property type="entry name" value="HTH_GNTR"/>
    <property type="match status" value="1"/>
</dbReference>
<dbReference type="AlphaFoldDB" id="A0A845QFI5"/>
<dbReference type="PANTHER" id="PTHR43537">
    <property type="entry name" value="TRANSCRIPTIONAL REGULATOR, GNTR FAMILY"/>
    <property type="match status" value="1"/>
</dbReference>
<dbReference type="InterPro" id="IPR011711">
    <property type="entry name" value="GntR_C"/>
</dbReference>
<keyword evidence="3" id="KW-0804">Transcription</keyword>
<dbReference type="Gene3D" id="1.20.120.530">
    <property type="entry name" value="GntR ligand-binding domain-like"/>
    <property type="match status" value="1"/>
</dbReference>
<evidence type="ECO:0000256" key="3">
    <source>
        <dbReference type="ARBA" id="ARBA00023163"/>
    </source>
</evidence>
<dbReference type="EMBL" id="QXWK01000001">
    <property type="protein sequence ID" value="NBH60369.1"/>
    <property type="molecule type" value="Genomic_DNA"/>
</dbReference>
<dbReference type="PROSITE" id="PS50949">
    <property type="entry name" value="HTH_GNTR"/>
    <property type="match status" value="1"/>
</dbReference>
<dbReference type="InterPro" id="IPR036390">
    <property type="entry name" value="WH_DNA-bd_sf"/>
</dbReference>
<dbReference type="InterPro" id="IPR008920">
    <property type="entry name" value="TF_FadR/GntR_C"/>
</dbReference>
<dbReference type="SUPFAM" id="SSF46785">
    <property type="entry name" value="Winged helix' DNA-binding domain"/>
    <property type="match status" value="1"/>
</dbReference>
<protein>
    <submittedName>
        <fullName evidence="5">GntR family transcriptional regulator</fullName>
    </submittedName>
</protein>
<evidence type="ECO:0000259" key="4">
    <source>
        <dbReference type="PROSITE" id="PS50949"/>
    </source>
</evidence>
<keyword evidence="6" id="KW-1185">Reference proteome</keyword>
<evidence type="ECO:0000313" key="6">
    <source>
        <dbReference type="Proteomes" id="UP000446866"/>
    </source>
</evidence>
<dbReference type="CDD" id="cd07377">
    <property type="entry name" value="WHTH_GntR"/>
    <property type="match status" value="1"/>
</dbReference>
<dbReference type="Pfam" id="PF00392">
    <property type="entry name" value="GntR"/>
    <property type="match status" value="1"/>
</dbReference>
<reference evidence="5 6" key="1">
    <citation type="submission" date="2018-08" db="EMBL/GenBank/DDBJ databases">
        <title>Murine metabolic-syndrome-specific gut microbial biobank.</title>
        <authorList>
            <person name="Liu C."/>
        </authorList>
    </citation>
    <scope>NUCLEOTIDE SEQUENCE [LARGE SCALE GENOMIC DNA]</scope>
    <source>
        <strain evidence="5 6">28</strain>
    </source>
</reference>
<dbReference type="Pfam" id="PF07729">
    <property type="entry name" value="FCD"/>
    <property type="match status" value="1"/>
</dbReference>
<evidence type="ECO:0000313" key="5">
    <source>
        <dbReference type="EMBL" id="NBH60369.1"/>
    </source>
</evidence>
<name>A0A845QFI5_9FIRM</name>
<dbReference type="InterPro" id="IPR000524">
    <property type="entry name" value="Tscrpt_reg_HTH_GntR"/>
</dbReference>
<sequence length="225" mass="25692">MIEYKTISLANQVYDRLEYNILSGTYAPGEIISETRLSEELGVSRTPIREAMAKLAHEKLIKDSPQGTVVVGVTENDVKDLFEVKRRIEIIATRRAAENISEEGLAALKENVEQQEFFAQKGDVIKVRDLDTEFHDILYRECGSVTFETILSPIHHKMMKFRRLSLEKSHRIVASVAEHKSLYNAIADKDGDKIETIMLLHIDHAYNNIMEVNEQYGTDNSTEDH</sequence>
<dbReference type="SUPFAM" id="SSF48008">
    <property type="entry name" value="GntR ligand-binding domain-like"/>
    <property type="match status" value="1"/>
</dbReference>
<organism evidence="5 6">
    <name type="scientific">Anaerotruncus colihominis</name>
    <dbReference type="NCBI Taxonomy" id="169435"/>
    <lineage>
        <taxon>Bacteria</taxon>
        <taxon>Bacillati</taxon>
        <taxon>Bacillota</taxon>
        <taxon>Clostridia</taxon>
        <taxon>Eubacteriales</taxon>
        <taxon>Oscillospiraceae</taxon>
        <taxon>Anaerotruncus</taxon>
    </lineage>
</organism>
<evidence type="ECO:0000256" key="1">
    <source>
        <dbReference type="ARBA" id="ARBA00023015"/>
    </source>
</evidence>
<dbReference type="GO" id="GO:0003677">
    <property type="term" value="F:DNA binding"/>
    <property type="evidence" value="ECO:0007669"/>
    <property type="project" value="UniProtKB-KW"/>
</dbReference>
<accession>A0A845QFI5</accession>
<evidence type="ECO:0000256" key="2">
    <source>
        <dbReference type="ARBA" id="ARBA00023125"/>
    </source>
</evidence>
<gene>
    <name evidence="5" type="ORF">D0435_01595</name>
</gene>